<sequence length="302" mass="33737">MDIRYLKTLVTVVEVGSFSKAARALHLTQSAVSQRIKFLEEAYNYSLFDRSAPSLTLTSSGEMVLESAKQILGIQDSLMEKLKRIKDRPRVSLCCTPTFGTVYLPGVLNRFMLESGSPVDLKFLLHSPDQALEGIQNKEFDLAIVEHCAGDNLGRFQTYSLPQDELVFVSSPKLNLPTPNLDLETLLDLCLFARKEGCSSRQLITRGLQEQGRSLDDFSGVITSDDLRLTCQTVLSGGGISFMSRSLVCEYLKTGQMVEHYVEGFPHARCRTVIIEKGRENEPLLRSFARCIFKVMDVPSPI</sequence>
<reference evidence="6 7" key="1">
    <citation type="submission" date="2016-10" db="EMBL/GenBank/DDBJ databases">
        <authorList>
            <person name="de Groot N.N."/>
        </authorList>
    </citation>
    <scope>NUCLEOTIDE SEQUENCE [LARGE SCALE GENOMIC DNA]</scope>
    <source>
        <strain evidence="6 7">DSM 7343</strain>
    </source>
</reference>
<dbReference type="InterPro" id="IPR036388">
    <property type="entry name" value="WH-like_DNA-bd_sf"/>
</dbReference>
<protein>
    <submittedName>
        <fullName evidence="6">Transcriptional regulator, LysR family</fullName>
    </submittedName>
</protein>
<dbReference type="InterPro" id="IPR036390">
    <property type="entry name" value="WH_DNA-bd_sf"/>
</dbReference>
<name>A0A1H3WAD8_9BACT</name>
<dbReference type="GO" id="GO:0000976">
    <property type="term" value="F:transcription cis-regulatory region binding"/>
    <property type="evidence" value="ECO:0007669"/>
    <property type="project" value="TreeGrafter"/>
</dbReference>
<dbReference type="PROSITE" id="PS50931">
    <property type="entry name" value="HTH_LYSR"/>
    <property type="match status" value="1"/>
</dbReference>
<evidence type="ECO:0000256" key="1">
    <source>
        <dbReference type="ARBA" id="ARBA00009437"/>
    </source>
</evidence>
<keyword evidence="4" id="KW-0804">Transcription</keyword>
<dbReference type="SUPFAM" id="SSF46785">
    <property type="entry name" value="Winged helix' DNA-binding domain"/>
    <property type="match status" value="1"/>
</dbReference>
<dbReference type="Pfam" id="PF00126">
    <property type="entry name" value="HTH_1"/>
    <property type="match status" value="1"/>
</dbReference>
<dbReference type="Proteomes" id="UP000199409">
    <property type="component" value="Unassembled WGS sequence"/>
</dbReference>
<keyword evidence="2" id="KW-0805">Transcription regulation</keyword>
<keyword evidence="7" id="KW-1185">Reference proteome</keyword>
<keyword evidence="3" id="KW-0238">DNA-binding</keyword>
<dbReference type="InterPro" id="IPR000847">
    <property type="entry name" value="LysR_HTH_N"/>
</dbReference>
<dbReference type="SUPFAM" id="SSF53850">
    <property type="entry name" value="Periplasmic binding protein-like II"/>
    <property type="match status" value="1"/>
</dbReference>
<comment type="similarity">
    <text evidence="1">Belongs to the LysR transcriptional regulatory family.</text>
</comment>
<dbReference type="Gene3D" id="3.40.190.290">
    <property type="match status" value="1"/>
</dbReference>
<dbReference type="Gene3D" id="1.10.10.10">
    <property type="entry name" value="Winged helix-like DNA-binding domain superfamily/Winged helix DNA-binding domain"/>
    <property type="match status" value="1"/>
</dbReference>
<evidence type="ECO:0000313" key="7">
    <source>
        <dbReference type="Proteomes" id="UP000199409"/>
    </source>
</evidence>
<dbReference type="Pfam" id="PF03466">
    <property type="entry name" value="LysR_substrate"/>
    <property type="match status" value="1"/>
</dbReference>
<evidence type="ECO:0000313" key="6">
    <source>
        <dbReference type="EMBL" id="SDZ84083.1"/>
    </source>
</evidence>
<dbReference type="AlphaFoldDB" id="A0A1H3WAD8"/>
<dbReference type="OrthoDB" id="3252676at2"/>
<dbReference type="EMBL" id="FNQN01000001">
    <property type="protein sequence ID" value="SDZ84083.1"/>
    <property type="molecule type" value="Genomic_DNA"/>
</dbReference>
<proteinExistence type="inferred from homology"/>
<dbReference type="InterPro" id="IPR005119">
    <property type="entry name" value="LysR_subst-bd"/>
</dbReference>
<gene>
    <name evidence="6" type="ORF">SAMN05660420_00566</name>
</gene>
<organism evidence="6 7">
    <name type="scientific">Desulfuromusa kysingii</name>
    <dbReference type="NCBI Taxonomy" id="37625"/>
    <lineage>
        <taxon>Bacteria</taxon>
        <taxon>Pseudomonadati</taxon>
        <taxon>Thermodesulfobacteriota</taxon>
        <taxon>Desulfuromonadia</taxon>
        <taxon>Desulfuromonadales</taxon>
        <taxon>Geopsychrobacteraceae</taxon>
        <taxon>Desulfuromusa</taxon>
    </lineage>
</organism>
<dbReference type="GO" id="GO:0003700">
    <property type="term" value="F:DNA-binding transcription factor activity"/>
    <property type="evidence" value="ECO:0007669"/>
    <property type="project" value="InterPro"/>
</dbReference>
<dbReference type="PRINTS" id="PR00039">
    <property type="entry name" value="HTHLYSR"/>
</dbReference>
<evidence type="ECO:0000259" key="5">
    <source>
        <dbReference type="PROSITE" id="PS50931"/>
    </source>
</evidence>
<dbReference type="PANTHER" id="PTHR30126">
    <property type="entry name" value="HTH-TYPE TRANSCRIPTIONAL REGULATOR"/>
    <property type="match status" value="1"/>
</dbReference>
<accession>A0A1H3WAD8</accession>
<dbReference type="RefSeq" id="WP_092344486.1">
    <property type="nucleotide sequence ID" value="NZ_FNQN01000001.1"/>
</dbReference>
<dbReference type="PANTHER" id="PTHR30126:SF91">
    <property type="entry name" value="LYSR FAMILY TRANSCRIPTIONAL REGULATOR"/>
    <property type="match status" value="1"/>
</dbReference>
<evidence type="ECO:0000256" key="2">
    <source>
        <dbReference type="ARBA" id="ARBA00023015"/>
    </source>
</evidence>
<feature type="domain" description="HTH lysR-type" evidence="5">
    <location>
        <begin position="1"/>
        <end position="58"/>
    </location>
</feature>
<dbReference type="STRING" id="37625.SAMN05660420_00566"/>
<evidence type="ECO:0000256" key="3">
    <source>
        <dbReference type="ARBA" id="ARBA00023125"/>
    </source>
</evidence>
<evidence type="ECO:0000256" key="4">
    <source>
        <dbReference type="ARBA" id="ARBA00023163"/>
    </source>
</evidence>
<dbReference type="FunFam" id="1.10.10.10:FF:000001">
    <property type="entry name" value="LysR family transcriptional regulator"/>
    <property type="match status" value="1"/>
</dbReference>
<dbReference type="NCBIfam" id="NF041036">
    <property type="entry name" value="decaheme_TF"/>
    <property type="match status" value="1"/>
</dbReference>
<dbReference type="CDD" id="cd05466">
    <property type="entry name" value="PBP2_LTTR_substrate"/>
    <property type="match status" value="1"/>
</dbReference>